<dbReference type="OrthoDB" id="5275938at2759"/>
<dbReference type="Gene3D" id="3.30.710.10">
    <property type="entry name" value="Potassium Channel Kv1.1, Chain A"/>
    <property type="match status" value="1"/>
</dbReference>
<evidence type="ECO:0000313" key="3">
    <source>
        <dbReference type="Proteomes" id="UP000800040"/>
    </source>
</evidence>
<dbReference type="AlphaFoldDB" id="A0A6A5K583"/>
<feature type="region of interest" description="Disordered" evidence="1">
    <location>
        <begin position="1"/>
        <end position="25"/>
    </location>
</feature>
<keyword evidence="3" id="KW-1185">Reference proteome</keyword>
<gene>
    <name evidence="2" type="ORF">BDW02DRAFT_535226</name>
</gene>
<dbReference type="SUPFAM" id="SSF54695">
    <property type="entry name" value="POZ domain"/>
    <property type="match status" value="1"/>
</dbReference>
<evidence type="ECO:0008006" key="4">
    <source>
        <dbReference type="Google" id="ProtNLM"/>
    </source>
</evidence>
<organism evidence="2 3">
    <name type="scientific">Decorospora gaudefroyi</name>
    <dbReference type="NCBI Taxonomy" id="184978"/>
    <lineage>
        <taxon>Eukaryota</taxon>
        <taxon>Fungi</taxon>
        <taxon>Dikarya</taxon>
        <taxon>Ascomycota</taxon>
        <taxon>Pezizomycotina</taxon>
        <taxon>Dothideomycetes</taxon>
        <taxon>Pleosporomycetidae</taxon>
        <taxon>Pleosporales</taxon>
        <taxon>Pleosporineae</taxon>
        <taxon>Pleosporaceae</taxon>
        <taxon>Decorospora</taxon>
    </lineage>
</organism>
<protein>
    <recommendedName>
        <fullName evidence="4">BTB domain-containing protein</fullName>
    </recommendedName>
</protein>
<sequence>MESDNTTIVDKIPEKVSESSLTPRPEAPGLEATIVLHDRGDATLILGDDADTRQPVLVSKTAMCLASSVWKAMFEPHWRENEATEIPLPDDDIEATLIALRIAHLRFHELPKEHGLTIETLHALAMVCDKYDLVRLVRPFLDLHEWSECHFPLKKKRARYHPNWLFFAWTFGYKDSFIAFEKYITQRIGLDAHGNAVTDDCYGFPDHFPPDLLERMMHIRNTVLTAMLDELYKALDRIIEGPVCCSKSNYEKKCRSMVLGSYVSFLLENNLYPKRCTPTETSLSIKRLSNLVADSEIAIYESAYEPSHKHISCSQVFDFKSTIKKHFSDIGSAVLDSHLRHMEKQATK</sequence>
<accession>A0A6A5K583</accession>
<reference evidence="2" key="1">
    <citation type="submission" date="2020-01" db="EMBL/GenBank/DDBJ databases">
        <authorList>
            <consortium name="DOE Joint Genome Institute"/>
            <person name="Haridas S."/>
            <person name="Albert R."/>
            <person name="Binder M."/>
            <person name="Bloem J."/>
            <person name="Labutti K."/>
            <person name="Salamov A."/>
            <person name="Andreopoulos B."/>
            <person name="Baker S.E."/>
            <person name="Barry K."/>
            <person name="Bills G."/>
            <person name="Bluhm B.H."/>
            <person name="Cannon C."/>
            <person name="Castanera R."/>
            <person name="Culley D.E."/>
            <person name="Daum C."/>
            <person name="Ezra D."/>
            <person name="Gonzalez J.B."/>
            <person name="Henrissat B."/>
            <person name="Kuo A."/>
            <person name="Liang C."/>
            <person name="Lipzen A."/>
            <person name="Lutzoni F."/>
            <person name="Magnuson J."/>
            <person name="Mondo S."/>
            <person name="Nolan M."/>
            <person name="Ohm R."/>
            <person name="Pangilinan J."/>
            <person name="Park H.-J."/>
            <person name="Ramirez L."/>
            <person name="Alfaro M."/>
            <person name="Sun H."/>
            <person name="Tritt A."/>
            <person name="Yoshinaga Y."/>
            <person name="Zwiers L.-H."/>
            <person name="Turgeon B.G."/>
            <person name="Goodwin S.B."/>
            <person name="Spatafora J.W."/>
            <person name="Crous P.W."/>
            <person name="Grigoriev I.V."/>
        </authorList>
    </citation>
    <scope>NUCLEOTIDE SEQUENCE</scope>
    <source>
        <strain evidence="2">P77</strain>
    </source>
</reference>
<dbReference type="InterPro" id="IPR011333">
    <property type="entry name" value="SKP1/BTB/POZ_sf"/>
</dbReference>
<evidence type="ECO:0000313" key="2">
    <source>
        <dbReference type="EMBL" id="KAF1829917.1"/>
    </source>
</evidence>
<dbReference type="Proteomes" id="UP000800040">
    <property type="component" value="Unassembled WGS sequence"/>
</dbReference>
<proteinExistence type="predicted"/>
<name>A0A6A5K583_9PLEO</name>
<evidence type="ECO:0000256" key="1">
    <source>
        <dbReference type="SAM" id="MobiDB-lite"/>
    </source>
</evidence>
<dbReference type="EMBL" id="ML975418">
    <property type="protein sequence ID" value="KAF1829917.1"/>
    <property type="molecule type" value="Genomic_DNA"/>
</dbReference>